<dbReference type="RefSeq" id="WP_221250496.1">
    <property type="nucleotide sequence ID" value="NZ_AP024355.1"/>
</dbReference>
<protein>
    <submittedName>
        <fullName evidence="1">Type VI secretion protein</fullName>
    </submittedName>
</protein>
<organism evidence="1 2">
    <name type="scientific">Desulfuromonas versatilis</name>
    <dbReference type="NCBI Taxonomy" id="2802975"/>
    <lineage>
        <taxon>Bacteria</taxon>
        <taxon>Pseudomonadati</taxon>
        <taxon>Thermodesulfobacteriota</taxon>
        <taxon>Desulfuromonadia</taxon>
        <taxon>Desulfuromonadales</taxon>
        <taxon>Desulfuromonadaceae</taxon>
        <taxon>Desulfuromonas</taxon>
    </lineage>
</organism>
<dbReference type="NCBIfam" id="TIGR03353">
    <property type="entry name" value="VI_chp_4"/>
    <property type="match status" value="1"/>
</dbReference>
<reference evidence="1 2" key="2">
    <citation type="journal article" date="2021" name="Int. J. Syst. Evol. Microbiol.">
        <title>Isolation and Polyphasic Characterization of Desulfuromonas versatilis sp. Nov., an Electrogenic Bacteria Capable of Versatile Metabolism Isolated from a Graphene Oxide-Reducing Enrichment Culture.</title>
        <authorList>
            <person name="Xie L."/>
            <person name="Yoshida N."/>
            <person name="Ishii S."/>
            <person name="Meng L."/>
        </authorList>
    </citation>
    <scope>NUCLEOTIDE SEQUENCE [LARGE SCALE GENOMIC DNA]</scope>
    <source>
        <strain evidence="1 2">NIT-T3</strain>
    </source>
</reference>
<dbReference type="EMBL" id="AP024355">
    <property type="protein sequence ID" value="BCR03013.1"/>
    <property type="molecule type" value="Genomic_DNA"/>
</dbReference>
<accession>A0ABM9SDK7</accession>
<reference evidence="1 2" key="1">
    <citation type="journal article" date="2016" name="C (Basel)">
        <title>Selective Growth of and Electricity Production by Marine Exoelectrogenic Bacteria in Self-Aggregated Hydrogel of Microbially Reduced Graphene Oxide.</title>
        <authorList>
            <person name="Yoshida N."/>
            <person name="Goto Y."/>
            <person name="Miyata Y."/>
        </authorList>
    </citation>
    <scope>NUCLEOTIDE SEQUENCE [LARGE SCALE GENOMIC DNA]</scope>
    <source>
        <strain evidence="1 2">NIT-T3</strain>
    </source>
</reference>
<dbReference type="Pfam" id="PF05936">
    <property type="entry name" value="T6SS_VasE"/>
    <property type="match status" value="1"/>
</dbReference>
<proteinExistence type="predicted"/>
<dbReference type="PANTHER" id="PTHR35566:SF1">
    <property type="entry name" value="TYPE VI SECRETION SYSTEM BASEPLATE COMPONENT TSSK1"/>
    <property type="match status" value="1"/>
</dbReference>
<name>A0ABM9SDK7_9BACT</name>
<dbReference type="PANTHER" id="PTHR35566">
    <property type="entry name" value="BLR3599 PROTEIN"/>
    <property type="match status" value="1"/>
</dbReference>
<gene>
    <name evidence="1" type="ORF">DESUT3_00820</name>
</gene>
<keyword evidence="2" id="KW-1185">Reference proteome</keyword>
<evidence type="ECO:0000313" key="2">
    <source>
        <dbReference type="Proteomes" id="UP001319827"/>
    </source>
</evidence>
<dbReference type="Proteomes" id="UP001319827">
    <property type="component" value="Chromosome"/>
</dbReference>
<sequence length="445" mass="49481">MGELNKVIWAEGMFLGQQHFQAWDRYQERSQLVRSRVQSPFSWGLLSLGIDDKAMANGNFRLQECSAIFPDGRLVSFDASRDEPLACELRCGGGETAEVFLALPANARVKGVSGYPDRSQLCGWQADYRQLGDEYDNDREREVLLARPNLALLTDRDCLEQFVCIKIARVVNEGDGGYRLVREFIPPVARLGASVYLKGLLGRVIEGIGARLRTLNDRRGQFGGGPGEFARTDPAQILLLHSLNSAYPQLLHFQQHPDLGPEPLYRLFCQLVGGLCAFSPELEVSALPRYQHGELTGVFQSFERLLGNLINFSTTAPSAALRLTRESEALLSVTGLDSQILQGASLFLEVLFEAEDPLWITDFTRQIKVASRGTIELTVASALPGVRIVHTQRPPNKLSVKSGCEYFRIEPRGDFWGKVLEEGSLALFLPRHFSAADIELVTVQE</sequence>
<evidence type="ECO:0000313" key="1">
    <source>
        <dbReference type="EMBL" id="BCR03013.1"/>
    </source>
</evidence>
<dbReference type="InterPro" id="IPR010263">
    <property type="entry name" value="T6SS_TssK"/>
</dbReference>